<dbReference type="Proteomes" id="UP000525923">
    <property type="component" value="Unassembled WGS sequence"/>
</dbReference>
<dbReference type="InterPro" id="IPR010992">
    <property type="entry name" value="IHF-like_DNA-bd_dom_sf"/>
</dbReference>
<keyword evidence="2" id="KW-0226">DNA condensation</keyword>
<keyword evidence="3 5" id="KW-0238">DNA-binding</keyword>
<comment type="similarity">
    <text evidence="1 4">Belongs to the bacterial histone-like protein family.</text>
</comment>
<keyword evidence="6" id="KW-1185">Reference proteome</keyword>
<accession>A0A7W8CRF4</accession>
<dbReference type="InterPro" id="IPR000119">
    <property type="entry name" value="Hist_DNA-bd"/>
</dbReference>
<evidence type="ECO:0000313" key="6">
    <source>
        <dbReference type="Proteomes" id="UP000525923"/>
    </source>
</evidence>
<dbReference type="GO" id="GO:0030261">
    <property type="term" value="P:chromosome condensation"/>
    <property type="evidence" value="ECO:0007669"/>
    <property type="project" value="UniProtKB-KW"/>
</dbReference>
<comment type="caution">
    <text evidence="5">The sequence shown here is derived from an EMBL/GenBank/DDBJ whole genome shotgun (WGS) entry which is preliminary data.</text>
</comment>
<dbReference type="Pfam" id="PF00216">
    <property type="entry name" value="Bac_DNA_binding"/>
    <property type="match status" value="1"/>
</dbReference>
<evidence type="ECO:0000313" key="5">
    <source>
        <dbReference type="EMBL" id="MBB5180267.1"/>
    </source>
</evidence>
<evidence type="ECO:0000256" key="4">
    <source>
        <dbReference type="RuleBase" id="RU003939"/>
    </source>
</evidence>
<dbReference type="RefSeq" id="WP_135501982.1">
    <property type="nucleotide sequence ID" value="NZ_JACHHE010000004.1"/>
</dbReference>
<dbReference type="AlphaFoldDB" id="A0A7W8CRF4"/>
<evidence type="ECO:0000256" key="1">
    <source>
        <dbReference type="ARBA" id="ARBA00010529"/>
    </source>
</evidence>
<organism evidence="5 6">
    <name type="scientific">Planococcus koreensis</name>
    <dbReference type="NCBI Taxonomy" id="112331"/>
    <lineage>
        <taxon>Bacteria</taxon>
        <taxon>Bacillati</taxon>
        <taxon>Bacillota</taxon>
        <taxon>Bacilli</taxon>
        <taxon>Bacillales</taxon>
        <taxon>Caryophanaceae</taxon>
        <taxon>Planococcus</taxon>
    </lineage>
</organism>
<dbReference type="OrthoDB" id="9799835at2"/>
<evidence type="ECO:0000256" key="2">
    <source>
        <dbReference type="ARBA" id="ARBA00023067"/>
    </source>
</evidence>
<dbReference type="PRINTS" id="PR01727">
    <property type="entry name" value="DNABINDINGHU"/>
</dbReference>
<protein>
    <submittedName>
        <fullName evidence="5">Nucleoid DNA-binding protein</fullName>
    </submittedName>
</protein>
<dbReference type="Gene3D" id="4.10.520.10">
    <property type="entry name" value="IHF-like DNA-binding proteins"/>
    <property type="match status" value="1"/>
</dbReference>
<dbReference type="PANTHER" id="PTHR33175:SF3">
    <property type="entry name" value="DNA-BINDING PROTEIN HU-BETA"/>
    <property type="match status" value="1"/>
</dbReference>
<dbReference type="GO" id="GO:0003677">
    <property type="term" value="F:DNA binding"/>
    <property type="evidence" value="ECO:0007669"/>
    <property type="project" value="UniProtKB-KW"/>
</dbReference>
<evidence type="ECO:0000256" key="3">
    <source>
        <dbReference type="ARBA" id="ARBA00023125"/>
    </source>
</evidence>
<dbReference type="SMART" id="SM00411">
    <property type="entry name" value="BHL"/>
    <property type="match status" value="1"/>
</dbReference>
<reference evidence="5 6" key="1">
    <citation type="submission" date="2020-08" db="EMBL/GenBank/DDBJ databases">
        <title>Genomic Encyclopedia of Type Strains, Phase IV (KMG-IV): sequencing the most valuable type-strain genomes for metagenomic binning, comparative biology and taxonomic classification.</title>
        <authorList>
            <person name="Goeker M."/>
        </authorList>
    </citation>
    <scope>NUCLEOTIDE SEQUENCE [LARGE SCALE GENOMIC DNA]</scope>
    <source>
        <strain evidence="5 6">DSM 15895</strain>
    </source>
</reference>
<dbReference type="EMBL" id="JACHHE010000004">
    <property type="protein sequence ID" value="MBB5180267.1"/>
    <property type="molecule type" value="Genomic_DNA"/>
</dbReference>
<dbReference type="PANTHER" id="PTHR33175">
    <property type="entry name" value="DNA-BINDING PROTEIN HU"/>
    <property type="match status" value="1"/>
</dbReference>
<dbReference type="SUPFAM" id="SSF47729">
    <property type="entry name" value="IHF-like DNA-binding proteins"/>
    <property type="match status" value="1"/>
</dbReference>
<name>A0A7W8CRF4_9BACL</name>
<dbReference type="GO" id="GO:0030527">
    <property type="term" value="F:structural constituent of chromatin"/>
    <property type="evidence" value="ECO:0007669"/>
    <property type="project" value="InterPro"/>
</dbReference>
<gene>
    <name evidence="5" type="ORF">HNQ44_001695</name>
</gene>
<proteinExistence type="inferred from homology"/>
<sequence length="186" mass="20730">MNKKELIQVISHKTQLSKDQSAKALNEILSALTTALAKGQEVKINDFGAFQVASKGERKGRNPQTGEEITIASSRSPQFKAAKVLKDIVNQRDFIENFVSAGKVTEQEAEMLRFVVAESRNAKEASANPDEPAIIETQKIADAVSLDFREAEIIANRLISKRILNTEVYTSQIDSVFLRGNYRKYL</sequence>
<dbReference type="CDD" id="cd13831">
    <property type="entry name" value="HU"/>
    <property type="match status" value="1"/>
</dbReference>